<evidence type="ECO:0000256" key="2">
    <source>
        <dbReference type="ARBA" id="ARBA00022741"/>
    </source>
</evidence>
<feature type="region of interest" description="Disordered" evidence="4">
    <location>
        <begin position="384"/>
        <end position="412"/>
    </location>
</feature>
<keyword evidence="2" id="KW-0547">Nucleotide-binding</keyword>
<dbReference type="GO" id="GO:0016887">
    <property type="term" value="F:ATP hydrolysis activity"/>
    <property type="evidence" value="ECO:0007669"/>
    <property type="project" value="InterPro"/>
</dbReference>
<dbReference type="SMART" id="SM00382">
    <property type="entry name" value="AAA"/>
    <property type="match status" value="2"/>
</dbReference>
<dbReference type="InterPro" id="IPR003439">
    <property type="entry name" value="ABC_transporter-like_ATP-bd"/>
</dbReference>
<feature type="domain" description="ABC transporter" evidence="5">
    <location>
        <begin position="8"/>
        <end position="238"/>
    </location>
</feature>
<name>A0A1P8UB20_9MICO</name>
<dbReference type="AlphaFoldDB" id="A0A1P8UB20"/>
<evidence type="ECO:0000256" key="1">
    <source>
        <dbReference type="ARBA" id="ARBA00022737"/>
    </source>
</evidence>
<dbReference type="PANTHER" id="PTHR19211:SF6">
    <property type="entry name" value="BLL7188 PROTEIN"/>
    <property type="match status" value="1"/>
</dbReference>
<evidence type="ECO:0000313" key="7">
    <source>
        <dbReference type="Proteomes" id="UP000187185"/>
    </source>
</evidence>
<dbReference type="Gene3D" id="3.40.50.300">
    <property type="entry name" value="P-loop containing nucleotide triphosphate hydrolases"/>
    <property type="match status" value="2"/>
</dbReference>
<keyword evidence="7" id="KW-1185">Reference proteome</keyword>
<dbReference type="InterPro" id="IPR003593">
    <property type="entry name" value="AAA+_ATPase"/>
</dbReference>
<gene>
    <name evidence="6" type="ORF">BOH66_14510</name>
</gene>
<sequence length="561" mass="59511">MPISTSAVTLDRITFTWPDGTPALTDVTGAFGAGRTGLIGRNGSGKSTLLALIAGTQTPASGTLVRTGTVDLLRQRLDATERVADVLGVSGALDAVRAIAAGDVDQRHFDAVGDDWDVEARATAALAEAGLPHDALDRHVGDLSGGEAMLAAIVGVRLRAHPIALLDEPTNNLDRDARARVYDLVRTWRGTLIVVSHDTQLLELMDETAELYANTLATFGGPYSAWREALDVEQAAARQAESAARQLVRREKRDRIHQEQVLATRAAMGRKAAIEKREPKIIMGGKKRAAQVSAGRLRIEAAGKEASARAALDAAERRVRDDESVHIELPDPGVAAGRRIATIGDDERSWVIQGPERVALIGPNGAGKTTLLERLVAGAAGAAAAGAESPASGVPKAGRIDSSGPDDTPTGRFSLLSARAEAHTDRIGYLSQRVDGLDDGASPLENLRRAAPGIGDVELRNRLARFLLRGDTVLRPVRALSGGERFRLALACLVMADPPPQLLVLDEPTNNLDLDTVDQVVEALAAYRGAVLVVSHDDGFLRRIVPDLVLELREGTLTEVG</sequence>
<dbReference type="InterPro" id="IPR027417">
    <property type="entry name" value="P-loop_NTPase"/>
</dbReference>
<dbReference type="KEGG" id="maur:BOH66_14510"/>
<dbReference type="RefSeq" id="WP_076691696.1">
    <property type="nucleotide sequence ID" value="NZ_CP018762.1"/>
</dbReference>
<evidence type="ECO:0000256" key="3">
    <source>
        <dbReference type="ARBA" id="ARBA00022840"/>
    </source>
</evidence>
<dbReference type="EMBL" id="CP018762">
    <property type="protein sequence ID" value="APZ35327.1"/>
    <property type="molecule type" value="Genomic_DNA"/>
</dbReference>
<dbReference type="STRING" id="36805.BOH66_14510"/>
<accession>A0A1P8UB20</accession>
<organism evidence="6 7">
    <name type="scientific">Microbacterium aurum</name>
    <dbReference type="NCBI Taxonomy" id="36805"/>
    <lineage>
        <taxon>Bacteria</taxon>
        <taxon>Bacillati</taxon>
        <taxon>Actinomycetota</taxon>
        <taxon>Actinomycetes</taxon>
        <taxon>Micrococcales</taxon>
        <taxon>Microbacteriaceae</taxon>
        <taxon>Microbacterium</taxon>
    </lineage>
</organism>
<proteinExistence type="predicted"/>
<evidence type="ECO:0000259" key="5">
    <source>
        <dbReference type="PROSITE" id="PS50893"/>
    </source>
</evidence>
<dbReference type="GO" id="GO:0005524">
    <property type="term" value="F:ATP binding"/>
    <property type="evidence" value="ECO:0007669"/>
    <property type="project" value="UniProtKB-KW"/>
</dbReference>
<dbReference type="SUPFAM" id="SSF52540">
    <property type="entry name" value="P-loop containing nucleoside triphosphate hydrolases"/>
    <property type="match status" value="2"/>
</dbReference>
<dbReference type="OrthoDB" id="3239744at2"/>
<evidence type="ECO:0000313" key="6">
    <source>
        <dbReference type="EMBL" id="APZ35327.1"/>
    </source>
</evidence>
<evidence type="ECO:0000256" key="4">
    <source>
        <dbReference type="SAM" id="MobiDB-lite"/>
    </source>
</evidence>
<dbReference type="PANTHER" id="PTHR19211">
    <property type="entry name" value="ATP-BINDING TRANSPORT PROTEIN-RELATED"/>
    <property type="match status" value="1"/>
</dbReference>
<reference evidence="6 7" key="1">
    <citation type="submission" date="2016-12" db="EMBL/GenBank/DDBJ databases">
        <title>Complete genome sequence of Microbacterium aurum KACC 15219.</title>
        <authorList>
            <person name="Jung Y."/>
            <person name="Shin J.-H."/>
            <person name="Lee Y.-J."/>
            <person name="Yi H."/>
            <person name="Bahn Y.-S."/>
            <person name="Kim J.F."/>
            <person name="Lee D.-W."/>
        </authorList>
    </citation>
    <scope>NUCLEOTIDE SEQUENCE [LARGE SCALE GENOMIC DNA]</scope>
    <source>
        <strain evidence="6 7">KACC 15219</strain>
    </source>
</reference>
<protein>
    <submittedName>
        <fullName evidence="6">ABC transporter</fullName>
    </submittedName>
</protein>
<dbReference type="InterPro" id="IPR050611">
    <property type="entry name" value="ABCF"/>
</dbReference>
<dbReference type="PROSITE" id="PS50893">
    <property type="entry name" value="ABC_TRANSPORTER_2"/>
    <property type="match status" value="1"/>
</dbReference>
<dbReference type="Pfam" id="PF00005">
    <property type="entry name" value="ABC_tran"/>
    <property type="match status" value="2"/>
</dbReference>
<keyword evidence="1" id="KW-0677">Repeat</keyword>
<dbReference type="Proteomes" id="UP000187185">
    <property type="component" value="Chromosome"/>
</dbReference>
<keyword evidence="3" id="KW-0067">ATP-binding</keyword>